<dbReference type="Gene3D" id="1.10.10.10">
    <property type="entry name" value="Winged helix-like DNA-binding domain superfamily/Winged helix DNA-binding domain"/>
    <property type="match status" value="1"/>
</dbReference>
<dbReference type="Pfam" id="PF01498">
    <property type="entry name" value="HTH_Tnp_Tc3_2"/>
    <property type="match status" value="1"/>
</dbReference>
<sequence length="155" mass="18024">MEKSKEISQDLRKKMVDLHKSVSSLGAISKRLKVPRSSVQTIVRKYKHYGTMQPSYRSGRRHILSPRDEHTLVRKVQINPRTTTRDLVKMLEETGTKVSVSTVKRVLYRHNLKGRSATKKSLLQNCHKKARLQFAHGDKDGTFWRNVLWSDETKI</sequence>
<keyword evidence="4" id="KW-1185">Reference proteome</keyword>
<dbReference type="Ensembl" id="ENSOTST00005159112.1">
    <property type="protein sequence ID" value="ENSOTSP00005133920.1"/>
    <property type="gene ID" value="ENSOTSG00005067842.1"/>
</dbReference>
<name>A0AAZ3R0J4_ONCTS</name>
<dbReference type="Proteomes" id="UP000694402">
    <property type="component" value="Unassembled WGS sequence"/>
</dbReference>
<dbReference type="GO" id="GO:0006313">
    <property type="term" value="P:DNA transposition"/>
    <property type="evidence" value="ECO:0007669"/>
    <property type="project" value="InterPro"/>
</dbReference>
<evidence type="ECO:0000313" key="4">
    <source>
        <dbReference type="Proteomes" id="UP000694402"/>
    </source>
</evidence>
<dbReference type="GO" id="GO:0015074">
    <property type="term" value="P:DNA integration"/>
    <property type="evidence" value="ECO:0007669"/>
    <property type="project" value="InterPro"/>
</dbReference>
<dbReference type="InterPro" id="IPR002492">
    <property type="entry name" value="Transposase_Tc1-like"/>
</dbReference>
<dbReference type="InterPro" id="IPR036397">
    <property type="entry name" value="RNaseH_sf"/>
</dbReference>
<dbReference type="Pfam" id="PF25787">
    <property type="entry name" value="HTH_SB"/>
    <property type="match status" value="1"/>
</dbReference>
<dbReference type="GO" id="GO:0003677">
    <property type="term" value="F:DNA binding"/>
    <property type="evidence" value="ECO:0007669"/>
    <property type="project" value="InterPro"/>
</dbReference>
<evidence type="ECO:0000313" key="3">
    <source>
        <dbReference type="Ensembl" id="ENSOTSP00005133920.1"/>
    </source>
</evidence>
<dbReference type="GeneTree" id="ENSGT01150000286979"/>
<dbReference type="InterPro" id="IPR057667">
    <property type="entry name" value="HTH_SB"/>
</dbReference>
<feature type="domain" description="Transposase Tc1-like" evidence="1">
    <location>
        <begin position="71"/>
        <end position="136"/>
    </location>
</feature>
<dbReference type="InterPro" id="IPR036388">
    <property type="entry name" value="WH-like_DNA-bd_sf"/>
</dbReference>
<protein>
    <recommendedName>
        <fullName evidence="5">Transposase Tc1-like domain-containing protein</fullName>
    </recommendedName>
</protein>
<proteinExistence type="predicted"/>
<dbReference type="AlphaFoldDB" id="A0AAZ3R0J4"/>
<evidence type="ECO:0000259" key="1">
    <source>
        <dbReference type="Pfam" id="PF01498"/>
    </source>
</evidence>
<evidence type="ECO:0008006" key="5">
    <source>
        <dbReference type="Google" id="ProtNLM"/>
    </source>
</evidence>
<dbReference type="InterPro" id="IPR009057">
    <property type="entry name" value="Homeodomain-like_sf"/>
</dbReference>
<accession>A0AAZ3R0J4</accession>
<feature type="domain" description="Sleeping Beauty transposase HTH" evidence="2">
    <location>
        <begin position="1"/>
        <end position="52"/>
    </location>
</feature>
<reference evidence="4" key="1">
    <citation type="journal article" date="2018" name="PLoS ONE">
        <title>Chinook salmon (Oncorhynchus tshawytscha) genome and transcriptome.</title>
        <authorList>
            <person name="Christensen K.A."/>
            <person name="Leong J.S."/>
            <person name="Sakhrani D."/>
            <person name="Biagi C.A."/>
            <person name="Minkley D.R."/>
            <person name="Withler R.E."/>
            <person name="Rondeau E.B."/>
            <person name="Koop B.F."/>
            <person name="Devlin R.H."/>
        </authorList>
    </citation>
    <scope>NUCLEOTIDE SEQUENCE [LARGE SCALE GENOMIC DNA]</scope>
</reference>
<dbReference type="Gene3D" id="3.30.420.10">
    <property type="entry name" value="Ribonuclease H-like superfamily/Ribonuclease H"/>
    <property type="match status" value="1"/>
</dbReference>
<organism evidence="3 4">
    <name type="scientific">Oncorhynchus tshawytscha</name>
    <name type="common">Chinook salmon</name>
    <name type="synonym">Salmo tshawytscha</name>
    <dbReference type="NCBI Taxonomy" id="74940"/>
    <lineage>
        <taxon>Eukaryota</taxon>
        <taxon>Metazoa</taxon>
        <taxon>Chordata</taxon>
        <taxon>Craniata</taxon>
        <taxon>Vertebrata</taxon>
        <taxon>Euteleostomi</taxon>
        <taxon>Actinopterygii</taxon>
        <taxon>Neopterygii</taxon>
        <taxon>Teleostei</taxon>
        <taxon>Protacanthopterygii</taxon>
        <taxon>Salmoniformes</taxon>
        <taxon>Salmonidae</taxon>
        <taxon>Salmoninae</taxon>
        <taxon>Oncorhynchus</taxon>
    </lineage>
</organism>
<reference evidence="3" key="3">
    <citation type="submission" date="2025-09" db="UniProtKB">
        <authorList>
            <consortium name="Ensembl"/>
        </authorList>
    </citation>
    <scope>IDENTIFICATION</scope>
</reference>
<reference evidence="3" key="2">
    <citation type="submission" date="2025-08" db="UniProtKB">
        <authorList>
            <consortium name="Ensembl"/>
        </authorList>
    </citation>
    <scope>IDENTIFICATION</scope>
</reference>
<evidence type="ECO:0000259" key="2">
    <source>
        <dbReference type="Pfam" id="PF25787"/>
    </source>
</evidence>
<dbReference type="SUPFAM" id="SSF46689">
    <property type="entry name" value="Homeodomain-like"/>
    <property type="match status" value="1"/>
</dbReference>